<dbReference type="InterPro" id="IPR003615">
    <property type="entry name" value="HNH_nuc"/>
</dbReference>
<feature type="domain" description="HNH nuclease" evidence="2">
    <location>
        <begin position="202"/>
        <end position="254"/>
    </location>
</feature>
<evidence type="ECO:0000256" key="1">
    <source>
        <dbReference type="SAM" id="MobiDB-lite"/>
    </source>
</evidence>
<dbReference type="OrthoDB" id="9811869at2"/>
<dbReference type="EMBL" id="PDOB01000039">
    <property type="protein sequence ID" value="PIL38335.1"/>
    <property type="molecule type" value="Genomic_DNA"/>
</dbReference>
<gene>
    <name evidence="3" type="ORF">CR103_18655</name>
</gene>
<organism evidence="3 4">
    <name type="scientific">Massilia psychrophila</name>
    <dbReference type="NCBI Taxonomy" id="1603353"/>
    <lineage>
        <taxon>Bacteria</taxon>
        <taxon>Pseudomonadati</taxon>
        <taxon>Pseudomonadota</taxon>
        <taxon>Betaproteobacteria</taxon>
        <taxon>Burkholderiales</taxon>
        <taxon>Oxalobacteraceae</taxon>
        <taxon>Telluria group</taxon>
        <taxon>Massilia</taxon>
    </lineage>
</organism>
<protein>
    <recommendedName>
        <fullName evidence="2">HNH nuclease domain-containing protein</fullName>
    </recommendedName>
</protein>
<feature type="region of interest" description="Disordered" evidence="1">
    <location>
        <begin position="80"/>
        <end position="131"/>
    </location>
</feature>
<evidence type="ECO:0000313" key="4">
    <source>
        <dbReference type="Proteomes" id="UP000228593"/>
    </source>
</evidence>
<dbReference type="AlphaFoldDB" id="A0A2G8SX15"/>
<sequence>MTWEVHQLELNSTGERIHMNKMTMYWVAVASSLYPDTSAEQLITLKQIQRKHEELFKDALTQSLEQQLISWKRRYSNPKVPAMGGSRNRYLFRTKDGHTPDPSGGFRLYKLSDGPHDSTDKSSGPTCPPRDEVQEQFRYLVDWYTSSYRDLPFDFDNETDADLAEASIDRSDLPLTEKISLFKSRRGQGVFRTRVALAERNCRLTGTTALHFLTASHIKPWKHSTNVERLDGNNGLLLAPHVDRLFDKGFLTFNQAGECMIAPEAIDVCHQWHLSGMGHRPFSPEQEKYMEYHRKHVYRRWIPAT</sequence>
<comment type="caution">
    <text evidence="3">The sequence shown here is derived from an EMBL/GenBank/DDBJ whole genome shotgun (WGS) entry which is preliminary data.</text>
</comment>
<accession>A0A2G8SX15</accession>
<dbReference type="Pfam" id="PF13391">
    <property type="entry name" value="HNH_2"/>
    <property type="match status" value="1"/>
</dbReference>
<evidence type="ECO:0000313" key="3">
    <source>
        <dbReference type="EMBL" id="PIL38335.1"/>
    </source>
</evidence>
<keyword evidence="4" id="KW-1185">Reference proteome</keyword>
<dbReference type="Proteomes" id="UP000228593">
    <property type="component" value="Unassembled WGS sequence"/>
</dbReference>
<evidence type="ECO:0000259" key="2">
    <source>
        <dbReference type="Pfam" id="PF13391"/>
    </source>
</evidence>
<reference evidence="3 4" key="1">
    <citation type="submission" date="2017-10" db="EMBL/GenBank/DDBJ databases">
        <title>Massilia psychrophilum sp. nov., a novel purple-pigmented bacterium isolated from Tianshan glacier, Xinjiang Municipality, China.</title>
        <authorList>
            <person name="Wang H."/>
        </authorList>
    </citation>
    <scope>NUCLEOTIDE SEQUENCE [LARGE SCALE GENOMIC DNA]</scope>
    <source>
        <strain evidence="3 4">JCM 30813</strain>
    </source>
</reference>
<name>A0A2G8SX15_9BURK</name>
<proteinExistence type="predicted"/>